<dbReference type="InterPro" id="IPR051766">
    <property type="entry name" value="TXND_domain-containing"/>
</dbReference>
<evidence type="ECO:0000313" key="3">
    <source>
        <dbReference type="EMBL" id="KAK7590279.1"/>
    </source>
</evidence>
<dbReference type="SUPFAM" id="SSF52833">
    <property type="entry name" value="Thioredoxin-like"/>
    <property type="match status" value="1"/>
</dbReference>
<dbReference type="CDD" id="cd02948">
    <property type="entry name" value="TRX_NDPK"/>
    <property type="match status" value="1"/>
</dbReference>
<keyword evidence="4" id="KW-1185">Reference proteome</keyword>
<feature type="coiled-coil region" evidence="1">
    <location>
        <begin position="135"/>
        <end position="170"/>
    </location>
</feature>
<dbReference type="Pfam" id="PF00085">
    <property type="entry name" value="Thioredoxin"/>
    <property type="match status" value="1"/>
</dbReference>
<evidence type="ECO:0000256" key="1">
    <source>
        <dbReference type="SAM" id="Coils"/>
    </source>
</evidence>
<dbReference type="InterPro" id="IPR017937">
    <property type="entry name" value="Thioredoxin_CS"/>
</dbReference>
<dbReference type="Pfam" id="PF15928">
    <property type="entry name" value="DUF4746"/>
    <property type="match status" value="1"/>
</dbReference>
<name>A0AAN9TJE7_9HEMI</name>
<dbReference type="Gene3D" id="3.40.30.10">
    <property type="entry name" value="Glutaredoxin"/>
    <property type="match status" value="1"/>
</dbReference>
<dbReference type="Proteomes" id="UP001367676">
    <property type="component" value="Unassembled WGS sequence"/>
</dbReference>
<proteinExistence type="predicted"/>
<dbReference type="InterPro" id="IPR036249">
    <property type="entry name" value="Thioredoxin-like_sf"/>
</dbReference>
<dbReference type="PROSITE" id="PS51352">
    <property type="entry name" value="THIOREDOXIN_2"/>
    <property type="match status" value="1"/>
</dbReference>
<accession>A0AAN9TJE7</accession>
<comment type="caution">
    <text evidence="3">The sequence shown here is derived from an EMBL/GenBank/DDBJ whole genome shotgun (WGS) entry which is preliminary data.</text>
</comment>
<evidence type="ECO:0000259" key="2">
    <source>
        <dbReference type="PROSITE" id="PS51352"/>
    </source>
</evidence>
<evidence type="ECO:0000313" key="4">
    <source>
        <dbReference type="Proteomes" id="UP001367676"/>
    </source>
</evidence>
<reference evidence="3 4" key="1">
    <citation type="submission" date="2024-03" db="EMBL/GenBank/DDBJ databases">
        <title>Adaptation during the transition from Ophiocordyceps entomopathogen to insect associate is accompanied by gene loss and intensified selection.</title>
        <authorList>
            <person name="Ward C.M."/>
            <person name="Onetto C.A."/>
            <person name="Borneman A.R."/>
        </authorList>
    </citation>
    <scope>NUCLEOTIDE SEQUENCE [LARGE SCALE GENOMIC DNA]</scope>
    <source>
        <strain evidence="3">AWRI1</strain>
        <tissue evidence="3">Single Adult Female</tissue>
    </source>
</reference>
<dbReference type="PANTHER" id="PTHR46135:SF3">
    <property type="entry name" value="NME_NM23 FAMILY MEMBER 8"/>
    <property type="match status" value="1"/>
</dbReference>
<dbReference type="PANTHER" id="PTHR46135">
    <property type="entry name" value="NME/NM23 FAMILY MEMBER 8"/>
    <property type="match status" value="1"/>
</dbReference>
<dbReference type="AlphaFoldDB" id="A0AAN9TJE7"/>
<dbReference type="InterPro" id="IPR031827">
    <property type="entry name" value="DUF4746"/>
</dbReference>
<organism evidence="3 4">
    <name type="scientific">Parthenolecanium corni</name>
    <dbReference type="NCBI Taxonomy" id="536013"/>
    <lineage>
        <taxon>Eukaryota</taxon>
        <taxon>Metazoa</taxon>
        <taxon>Ecdysozoa</taxon>
        <taxon>Arthropoda</taxon>
        <taxon>Hexapoda</taxon>
        <taxon>Insecta</taxon>
        <taxon>Pterygota</taxon>
        <taxon>Neoptera</taxon>
        <taxon>Paraneoptera</taxon>
        <taxon>Hemiptera</taxon>
        <taxon>Sternorrhyncha</taxon>
        <taxon>Coccoidea</taxon>
        <taxon>Coccidae</taxon>
        <taxon>Parthenolecanium</taxon>
    </lineage>
</organism>
<gene>
    <name evidence="3" type="ORF">V9T40_001892</name>
</gene>
<dbReference type="InterPro" id="IPR013766">
    <property type="entry name" value="Thioredoxin_domain"/>
</dbReference>
<sequence length="495" mass="56156">MAAKKGAQIQFQMDVATEEEWTKLLEKQGLIVVDVYSDWCGPCTAMVSSLKKLKLEIGCDNLHFAVVKSSAIEQLKRFRNKSEPTWILIANGNLVNVMFGVDAPSLIQLVKEELAKEIEVLEGKAERKSLPFDELTDVEKQREALIQQKIQEKQQEYQQKLAEKMNVIRERSLLKLAKMLPTHSCIIYFPHMVAADGSCIVAQKMMYLNDSISATVIDQIHVQMNEITVNQVFYKCPVFKNLNETMKHSLLQKPVLVTLLQTVASDDVLEIISPRAPRMDGDSLTVEQKLSKIVYGCEDPVDYSETSVAFEFIVCNENGDKMVPMWTPTNQLSKAAAIEVLFPRKIEAICYIPEELPPLQLIIIYDASKVIEVIEIIKEHRKDVYRIGFFDSVDPQNAKLICRTFEQFNALPEGQAKNAKIVIALKKGENDDLLLEFSQIIPLYISANEKVGTEESEQFFPFDYSDDEEEIMATSDRGTISDEDRENINIDNVSV</sequence>
<keyword evidence="1" id="KW-0175">Coiled coil</keyword>
<feature type="domain" description="Thioredoxin" evidence="2">
    <location>
        <begin position="1"/>
        <end position="115"/>
    </location>
</feature>
<dbReference type="EMBL" id="JBBCAQ010000022">
    <property type="protein sequence ID" value="KAK7590279.1"/>
    <property type="molecule type" value="Genomic_DNA"/>
</dbReference>
<protein>
    <recommendedName>
        <fullName evidence="2">Thioredoxin domain-containing protein</fullName>
    </recommendedName>
</protein>
<dbReference type="PROSITE" id="PS00194">
    <property type="entry name" value="THIOREDOXIN_1"/>
    <property type="match status" value="1"/>
</dbReference>